<proteinExistence type="predicted"/>
<keyword evidence="2" id="KW-1185">Reference proteome</keyword>
<name>A0A1D1UP16_RAMVA</name>
<sequence>MREDQTPLVREVLFTVSDHIIDRSIGNSNERYCRGIQGVPVEALIDLLHHAVKEVSFRHRDSLIWDE</sequence>
<reference evidence="1 2" key="1">
    <citation type="journal article" date="2016" name="Nat. Commun.">
        <title>Extremotolerant tardigrade genome and improved radiotolerance of human cultured cells by tardigrade-unique protein.</title>
        <authorList>
            <person name="Hashimoto T."/>
            <person name="Horikawa D.D."/>
            <person name="Saito Y."/>
            <person name="Kuwahara H."/>
            <person name="Kozuka-Hata H."/>
            <person name="Shin-I T."/>
            <person name="Minakuchi Y."/>
            <person name="Ohishi K."/>
            <person name="Motoyama A."/>
            <person name="Aizu T."/>
            <person name="Enomoto A."/>
            <person name="Kondo K."/>
            <person name="Tanaka S."/>
            <person name="Hara Y."/>
            <person name="Koshikawa S."/>
            <person name="Sagara H."/>
            <person name="Miura T."/>
            <person name="Yokobori S."/>
            <person name="Miyagawa K."/>
            <person name="Suzuki Y."/>
            <person name="Kubo T."/>
            <person name="Oyama M."/>
            <person name="Kohara Y."/>
            <person name="Fujiyama A."/>
            <person name="Arakawa K."/>
            <person name="Katayama T."/>
            <person name="Toyoda A."/>
            <person name="Kunieda T."/>
        </authorList>
    </citation>
    <scope>NUCLEOTIDE SEQUENCE [LARGE SCALE GENOMIC DNA]</scope>
    <source>
        <strain evidence="1 2">YOKOZUNA-1</strain>
    </source>
</reference>
<dbReference type="AlphaFoldDB" id="A0A1D1UP16"/>
<dbReference type="Proteomes" id="UP000186922">
    <property type="component" value="Unassembled WGS sequence"/>
</dbReference>
<evidence type="ECO:0000313" key="1">
    <source>
        <dbReference type="EMBL" id="GAU89017.1"/>
    </source>
</evidence>
<dbReference type="EMBL" id="BDGG01000001">
    <property type="protein sequence ID" value="GAU89017.1"/>
    <property type="molecule type" value="Genomic_DNA"/>
</dbReference>
<evidence type="ECO:0000313" key="2">
    <source>
        <dbReference type="Proteomes" id="UP000186922"/>
    </source>
</evidence>
<gene>
    <name evidence="1" type="primary">RvY_01616-1</name>
    <name evidence="1" type="synonym">RvY_01616.1</name>
    <name evidence="1" type="ORF">RvY_01616</name>
</gene>
<protein>
    <submittedName>
        <fullName evidence="1">Uncharacterized protein</fullName>
    </submittedName>
</protein>
<comment type="caution">
    <text evidence="1">The sequence shown here is derived from an EMBL/GenBank/DDBJ whole genome shotgun (WGS) entry which is preliminary data.</text>
</comment>
<organism evidence="1 2">
    <name type="scientific">Ramazzottius varieornatus</name>
    <name type="common">Water bear</name>
    <name type="synonym">Tardigrade</name>
    <dbReference type="NCBI Taxonomy" id="947166"/>
    <lineage>
        <taxon>Eukaryota</taxon>
        <taxon>Metazoa</taxon>
        <taxon>Ecdysozoa</taxon>
        <taxon>Tardigrada</taxon>
        <taxon>Eutardigrada</taxon>
        <taxon>Parachela</taxon>
        <taxon>Hypsibioidea</taxon>
        <taxon>Ramazzottiidae</taxon>
        <taxon>Ramazzottius</taxon>
    </lineage>
</organism>
<accession>A0A1D1UP16</accession>